<dbReference type="InterPro" id="IPR000847">
    <property type="entry name" value="LysR_HTH_N"/>
</dbReference>
<dbReference type="Gene3D" id="1.10.10.10">
    <property type="entry name" value="Winged helix-like DNA-binding domain superfamily/Winged helix DNA-binding domain"/>
    <property type="match status" value="1"/>
</dbReference>
<keyword evidence="4" id="KW-0804">Transcription</keyword>
<dbReference type="Gene3D" id="3.40.190.290">
    <property type="match status" value="1"/>
</dbReference>
<dbReference type="RefSeq" id="WP_007904717.1">
    <property type="nucleotide sequence ID" value="NZ_ADVG01000001.1"/>
</dbReference>
<dbReference type="STRING" id="485913.Krac_10092"/>
<evidence type="ECO:0000256" key="1">
    <source>
        <dbReference type="ARBA" id="ARBA00009437"/>
    </source>
</evidence>
<dbReference type="PRINTS" id="PR00039">
    <property type="entry name" value="HTHLYSR"/>
</dbReference>
<gene>
    <name evidence="6" type="ORF">Krac_10092</name>
</gene>
<dbReference type="GO" id="GO:0000976">
    <property type="term" value="F:transcription cis-regulatory region binding"/>
    <property type="evidence" value="ECO:0007669"/>
    <property type="project" value="TreeGrafter"/>
</dbReference>
<dbReference type="PROSITE" id="PS50931">
    <property type="entry name" value="HTH_LYSR"/>
    <property type="match status" value="1"/>
</dbReference>
<dbReference type="EMBL" id="ADVG01000001">
    <property type="protein sequence ID" value="EFH88615.1"/>
    <property type="molecule type" value="Genomic_DNA"/>
</dbReference>
<accession>D6TFD5</accession>
<sequence>MDVRQLTTFRMVAHTLSFSRTAIALNYVQSSVTTQIQVLEEELGVKLFDRLGKRVALTEAGKKLLLYSEKILGLVDEARSAVMEDGDPVGSVTISAPESLCTYRLPGVLQQFRARFPRSRLIFRPTLDQRQSIHEGSIDVAFVLEDQVRSSALESEPLAEEALLMLVSPDHPLAIKHYVETEDIRGEQFLLTEKGCTYRNVFERSLHAAGVDAVTDLEFTTVEAIKQCAIAGMGIAFLPSLVVETEIAQGKLIALQWGKQHFQVLTQMLWHKEKWLSPAIQSFLNVAREVLQEPISPPGGLTIASKKSKILSRNF</sequence>
<name>D6TFD5_KTERA</name>
<keyword evidence="7" id="KW-1185">Reference proteome</keyword>
<dbReference type="SUPFAM" id="SSF46785">
    <property type="entry name" value="Winged helix' DNA-binding domain"/>
    <property type="match status" value="1"/>
</dbReference>
<dbReference type="PANTHER" id="PTHR30126:SF100">
    <property type="entry name" value="LYSR-FAMILY TRANSCRIPTIONAL REGULATOR"/>
    <property type="match status" value="1"/>
</dbReference>
<dbReference type="Pfam" id="PF00126">
    <property type="entry name" value="HTH_1"/>
    <property type="match status" value="1"/>
</dbReference>
<evidence type="ECO:0000256" key="2">
    <source>
        <dbReference type="ARBA" id="ARBA00023015"/>
    </source>
</evidence>
<dbReference type="OrthoDB" id="9785745at2"/>
<dbReference type="AlphaFoldDB" id="D6TFD5"/>
<proteinExistence type="inferred from homology"/>
<dbReference type="eggNOG" id="COG0583">
    <property type="taxonomic scope" value="Bacteria"/>
</dbReference>
<reference evidence="6 7" key="1">
    <citation type="journal article" date="2011" name="Stand. Genomic Sci.">
        <title>Non-contiguous finished genome sequence and contextual data of the filamentous soil bacterium Ktedonobacter racemifer type strain (SOSP1-21).</title>
        <authorList>
            <person name="Chang Y.J."/>
            <person name="Land M."/>
            <person name="Hauser L."/>
            <person name="Chertkov O."/>
            <person name="Del Rio T.G."/>
            <person name="Nolan M."/>
            <person name="Copeland A."/>
            <person name="Tice H."/>
            <person name="Cheng J.F."/>
            <person name="Lucas S."/>
            <person name="Han C."/>
            <person name="Goodwin L."/>
            <person name="Pitluck S."/>
            <person name="Ivanova N."/>
            <person name="Ovchinikova G."/>
            <person name="Pati A."/>
            <person name="Chen A."/>
            <person name="Palaniappan K."/>
            <person name="Mavromatis K."/>
            <person name="Liolios K."/>
            <person name="Brettin T."/>
            <person name="Fiebig A."/>
            <person name="Rohde M."/>
            <person name="Abt B."/>
            <person name="Goker M."/>
            <person name="Detter J.C."/>
            <person name="Woyke T."/>
            <person name="Bristow J."/>
            <person name="Eisen J.A."/>
            <person name="Markowitz V."/>
            <person name="Hugenholtz P."/>
            <person name="Kyrpides N.C."/>
            <person name="Klenk H.P."/>
            <person name="Lapidus A."/>
        </authorList>
    </citation>
    <scope>NUCLEOTIDE SEQUENCE [LARGE SCALE GENOMIC DNA]</scope>
    <source>
        <strain evidence="7">DSM 44963</strain>
    </source>
</reference>
<dbReference type="InterPro" id="IPR005119">
    <property type="entry name" value="LysR_subst-bd"/>
</dbReference>
<dbReference type="FunFam" id="1.10.10.10:FF:000001">
    <property type="entry name" value="LysR family transcriptional regulator"/>
    <property type="match status" value="1"/>
</dbReference>
<dbReference type="CDD" id="cd05466">
    <property type="entry name" value="PBP2_LTTR_substrate"/>
    <property type="match status" value="1"/>
</dbReference>
<dbReference type="FunCoup" id="D6TFD5">
    <property type="interactions" value="86"/>
</dbReference>
<dbReference type="Pfam" id="PF03466">
    <property type="entry name" value="LysR_substrate"/>
    <property type="match status" value="1"/>
</dbReference>
<comment type="caution">
    <text evidence="6">The sequence shown here is derived from an EMBL/GenBank/DDBJ whole genome shotgun (WGS) entry which is preliminary data.</text>
</comment>
<evidence type="ECO:0000256" key="3">
    <source>
        <dbReference type="ARBA" id="ARBA00023125"/>
    </source>
</evidence>
<dbReference type="GO" id="GO:0003700">
    <property type="term" value="F:DNA-binding transcription factor activity"/>
    <property type="evidence" value="ECO:0007669"/>
    <property type="project" value="InterPro"/>
</dbReference>
<evidence type="ECO:0000313" key="6">
    <source>
        <dbReference type="EMBL" id="EFH88615.1"/>
    </source>
</evidence>
<dbReference type="SUPFAM" id="SSF53850">
    <property type="entry name" value="Periplasmic binding protein-like II"/>
    <property type="match status" value="1"/>
</dbReference>
<comment type="similarity">
    <text evidence="1">Belongs to the LysR transcriptional regulatory family.</text>
</comment>
<keyword evidence="3" id="KW-0238">DNA-binding</keyword>
<organism evidence="6 7">
    <name type="scientific">Ktedonobacter racemifer DSM 44963</name>
    <dbReference type="NCBI Taxonomy" id="485913"/>
    <lineage>
        <taxon>Bacteria</taxon>
        <taxon>Bacillati</taxon>
        <taxon>Chloroflexota</taxon>
        <taxon>Ktedonobacteria</taxon>
        <taxon>Ktedonobacterales</taxon>
        <taxon>Ktedonobacteraceae</taxon>
        <taxon>Ktedonobacter</taxon>
    </lineage>
</organism>
<evidence type="ECO:0000259" key="5">
    <source>
        <dbReference type="PROSITE" id="PS50931"/>
    </source>
</evidence>
<dbReference type="InParanoid" id="D6TFD5"/>
<dbReference type="Proteomes" id="UP000004508">
    <property type="component" value="Unassembled WGS sequence"/>
</dbReference>
<keyword evidence="2" id="KW-0805">Transcription regulation</keyword>
<evidence type="ECO:0000256" key="4">
    <source>
        <dbReference type="ARBA" id="ARBA00023163"/>
    </source>
</evidence>
<protein>
    <submittedName>
        <fullName evidence="6">Transcriptional regulator, LysR family</fullName>
    </submittedName>
</protein>
<dbReference type="InterPro" id="IPR036390">
    <property type="entry name" value="WH_DNA-bd_sf"/>
</dbReference>
<evidence type="ECO:0000313" key="7">
    <source>
        <dbReference type="Proteomes" id="UP000004508"/>
    </source>
</evidence>
<dbReference type="PANTHER" id="PTHR30126">
    <property type="entry name" value="HTH-TYPE TRANSCRIPTIONAL REGULATOR"/>
    <property type="match status" value="1"/>
</dbReference>
<dbReference type="InterPro" id="IPR036388">
    <property type="entry name" value="WH-like_DNA-bd_sf"/>
</dbReference>
<feature type="domain" description="HTH lysR-type" evidence="5">
    <location>
        <begin position="1"/>
        <end position="58"/>
    </location>
</feature>